<dbReference type="OrthoDB" id="1739814at2759"/>
<evidence type="ECO:0000313" key="2">
    <source>
        <dbReference type="Proteomes" id="UP000737018"/>
    </source>
</evidence>
<comment type="caution">
    <text evidence="1">The sequence shown here is derived from an EMBL/GenBank/DDBJ whole genome shotgun (WGS) entry which is preliminary data.</text>
</comment>
<proteinExistence type="predicted"/>
<evidence type="ECO:0000313" key="1">
    <source>
        <dbReference type="EMBL" id="KAF3959433.1"/>
    </source>
</evidence>
<protein>
    <submittedName>
        <fullName evidence="1">Uncharacterized protein</fullName>
    </submittedName>
</protein>
<name>A0A8J4QV30_9ROSI</name>
<dbReference type="AlphaFoldDB" id="A0A8J4QV30"/>
<dbReference type="Proteomes" id="UP000737018">
    <property type="component" value="Unassembled WGS sequence"/>
</dbReference>
<reference evidence="1" key="1">
    <citation type="submission" date="2020-03" db="EMBL/GenBank/DDBJ databases">
        <title>Castanea mollissima Vanexum genome sequencing.</title>
        <authorList>
            <person name="Staton M."/>
        </authorList>
    </citation>
    <scope>NUCLEOTIDE SEQUENCE</scope>
    <source>
        <tissue evidence="1">Leaf</tissue>
    </source>
</reference>
<gene>
    <name evidence="1" type="ORF">CMV_015753</name>
</gene>
<keyword evidence="2" id="KW-1185">Reference proteome</keyword>
<accession>A0A8J4QV30</accession>
<dbReference type="PANTHER" id="PTHR47453:SF1">
    <property type="entry name" value="PHOSPHOGLUCAN, WATER DIKINASE, CHLOROPLASTIC"/>
    <property type="match status" value="1"/>
</dbReference>
<organism evidence="1 2">
    <name type="scientific">Castanea mollissima</name>
    <name type="common">Chinese chestnut</name>
    <dbReference type="NCBI Taxonomy" id="60419"/>
    <lineage>
        <taxon>Eukaryota</taxon>
        <taxon>Viridiplantae</taxon>
        <taxon>Streptophyta</taxon>
        <taxon>Embryophyta</taxon>
        <taxon>Tracheophyta</taxon>
        <taxon>Spermatophyta</taxon>
        <taxon>Magnoliopsida</taxon>
        <taxon>eudicotyledons</taxon>
        <taxon>Gunneridae</taxon>
        <taxon>Pentapetalae</taxon>
        <taxon>rosids</taxon>
        <taxon>fabids</taxon>
        <taxon>Fagales</taxon>
        <taxon>Fagaceae</taxon>
        <taxon>Castanea</taxon>
    </lineage>
</organism>
<dbReference type="EMBL" id="JRKL02002332">
    <property type="protein sequence ID" value="KAF3959433.1"/>
    <property type="molecule type" value="Genomic_DNA"/>
</dbReference>
<dbReference type="PANTHER" id="PTHR47453">
    <property type="entry name" value="PHOSPHOGLUCAN, WATER DIKINASE, CHLOROPLASTIC"/>
    <property type="match status" value="1"/>
</dbReference>
<sequence length="75" mass="8442">MEEHGLPALILFLECKKNLDVVESSSSSENIVIDLLFKTMQSLNALREIIVKSLESGLRNDASDAVIAKRQKVRW</sequence>